<evidence type="ECO:0000313" key="1">
    <source>
        <dbReference type="EMBL" id="CAB4842070.1"/>
    </source>
</evidence>
<accession>A0A6J7BA03</accession>
<sequence>MHLPLLAPRGQPRLRRRLVQQLQQQLVVQRACQQLLAQREQLLPVAQQVRRLLVVQPTLPQQHVPQLLLPDEQLLVQQHQLHFVQRAQQPRQRLVARQVRRRPVARQVRRRLVVQQEHQPLVARQEHRLLVVRQVRRLPAVRQVQRQRDEPLLPVAQQEHQRLVARLMPLQRDALLRHRQLVAHHLAELLVRPQQVLLLDAQLLQQLNGQLRLLVVHERDVALLYPPRLRLGARLPRLPVVQRQLGRQLQPLLLGVLHRRRRQRVADLSVAIGHHLQAAEHLPHLGRRPQRLVVRQGLQHEQRRQRLVARQGLQHEQRRQLLLVVLVIALPVAPL</sequence>
<protein>
    <submittedName>
        <fullName evidence="1">Unannotated protein</fullName>
    </submittedName>
</protein>
<dbReference type="EMBL" id="CAFBAA010000009">
    <property type="protein sequence ID" value="CAB4842070.1"/>
    <property type="molecule type" value="Genomic_DNA"/>
</dbReference>
<gene>
    <name evidence="1" type="ORF">UFOPK3266_00544</name>
</gene>
<dbReference type="AlphaFoldDB" id="A0A6J7BA03"/>
<proteinExistence type="predicted"/>
<name>A0A6J7BA03_9ZZZZ</name>
<organism evidence="1">
    <name type="scientific">freshwater metagenome</name>
    <dbReference type="NCBI Taxonomy" id="449393"/>
    <lineage>
        <taxon>unclassified sequences</taxon>
        <taxon>metagenomes</taxon>
        <taxon>ecological metagenomes</taxon>
    </lineage>
</organism>
<reference evidence="1" key="1">
    <citation type="submission" date="2020-05" db="EMBL/GenBank/DDBJ databases">
        <authorList>
            <person name="Chiriac C."/>
            <person name="Salcher M."/>
            <person name="Ghai R."/>
            <person name="Kavagutti S V."/>
        </authorList>
    </citation>
    <scope>NUCLEOTIDE SEQUENCE</scope>
</reference>